<protein>
    <submittedName>
        <fullName evidence="3">Porin</fullName>
    </submittedName>
</protein>
<dbReference type="RefSeq" id="WP_307690673.1">
    <property type="nucleotide sequence ID" value="NZ_JAUSRO010000009.1"/>
</dbReference>
<accession>A0ABT9SBW8</accession>
<comment type="caution">
    <text evidence="3">The sequence shown here is derived from an EMBL/GenBank/DDBJ whole genome shotgun (WGS) entry which is preliminary data.</text>
</comment>
<feature type="chain" id="PRO_5044975193" evidence="2">
    <location>
        <begin position="24"/>
        <end position="497"/>
    </location>
</feature>
<dbReference type="InterPro" id="IPR038673">
    <property type="entry name" value="OprB_sf"/>
</dbReference>
<dbReference type="Pfam" id="PF04966">
    <property type="entry name" value="OprB"/>
    <property type="match status" value="1"/>
</dbReference>
<dbReference type="PANTHER" id="PTHR37944">
    <property type="entry name" value="PORIN B"/>
    <property type="match status" value="1"/>
</dbReference>
<name>A0ABT9SBW8_9BURK</name>
<organism evidence="3 4">
    <name type="scientific">Variovorax ginsengisoli</name>
    <dbReference type="NCBI Taxonomy" id="363844"/>
    <lineage>
        <taxon>Bacteria</taxon>
        <taxon>Pseudomonadati</taxon>
        <taxon>Pseudomonadota</taxon>
        <taxon>Betaproteobacteria</taxon>
        <taxon>Burkholderiales</taxon>
        <taxon>Comamonadaceae</taxon>
        <taxon>Variovorax</taxon>
    </lineage>
</organism>
<dbReference type="PANTHER" id="PTHR37944:SF1">
    <property type="entry name" value="PORIN B"/>
    <property type="match status" value="1"/>
</dbReference>
<gene>
    <name evidence="3" type="ORF">J2W36_003153</name>
</gene>
<proteinExistence type="inferred from homology"/>
<sequence length="497" mass="54254">MKKSNLHKWAACGLASVALGAAAQSATPASQDQPKATSRTDSGAVLGSEVLGSKAVPVGPEFALPQGPLKDVGDRLRDNGVSLGMTFVDMYFSNPSTGIQPGNSANYGNMVFDLGLDLGKIAGLRGTEINLTQIVNRPSRNTDTYLFKTGSGFTPYPVITTATDLANFTIRQRAMDDRLKLEFGRMNLTQEYMVGNMCSGCIMSTQATVLNQPGLTKSVWGGSARYSLDKDRTVGFAMLQDNSDNWQNTNGWDWGRGKTDGYIAMMNYTQRKGFEDSAYPYKLEAGVYHNSARYDDPLYNTDGSSKVQNSSGTPLEHKGRSGLYAQGRKVYWTRDGDRPGVPENLAAYSGFAYTAGSAQEYPFEAYAGSEWSGFSKSNPLAMVGFNVRYLRLGERRALYEQQTRFGYTAAMNAMTGGAVAVVDEQVPRNMFLFDVHGRVGLMPGVFLEASVQYLKNPNSLIPATYQRSRNGYMFSLMLVADFGVLSGLSRMPGDKIF</sequence>
<dbReference type="Proteomes" id="UP001226867">
    <property type="component" value="Unassembled WGS sequence"/>
</dbReference>
<evidence type="ECO:0000256" key="2">
    <source>
        <dbReference type="RuleBase" id="RU363072"/>
    </source>
</evidence>
<keyword evidence="4" id="KW-1185">Reference proteome</keyword>
<evidence type="ECO:0000256" key="1">
    <source>
        <dbReference type="ARBA" id="ARBA00008769"/>
    </source>
</evidence>
<dbReference type="InterPro" id="IPR007049">
    <property type="entry name" value="Carb-sel_porin_OprB"/>
</dbReference>
<comment type="similarity">
    <text evidence="1 2">Belongs to the OprB family.</text>
</comment>
<evidence type="ECO:0000313" key="3">
    <source>
        <dbReference type="EMBL" id="MDP9900887.1"/>
    </source>
</evidence>
<reference evidence="3 4" key="1">
    <citation type="submission" date="2023-07" db="EMBL/GenBank/DDBJ databases">
        <title>Sorghum-associated microbial communities from plants grown in Nebraska, USA.</title>
        <authorList>
            <person name="Schachtman D."/>
        </authorList>
    </citation>
    <scope>NUCLEOTIDE SEQUENCE [LARGE SCALE GENOMIC DNA]</scope>
    <source>
        <strain evidence="3 4">DS1607</strain>
    </source>
</reference>
<evidence type="ECO:0000313" key="4">
    <source>
        <dbReference type="Proteomes" id="UP001226867"/>
    </source>
</evidence>
<dbReference type="InterPro" id="IPR052932">
    <property type="entry name" value="OprB_Porin"/>
</dbReference>
<dbReference type="Gene3D" id="2.40.160.180">
    <property type="entry name" value="Carbohydrate-selective porin OprB"/>
    <property type="match status" value="1"/>
</dbReference>
<dbReference type="EMBL" id="JAUSRO010000009">
    <property type="protein sequence ID" value="MDP9900887.1"/>
    <property type="molecule type" value="Genomic_DNA"/>
</dbReference>
<keyword evidence="2" id="KW-0732">Signal</keyword>
<feature type="signal peptide" evidence="2">
    <location>
        <begin position="1"/>
        <end position="23"/>
    </location>
</feature>